<name>A0A8T3UVP4_9ARCH</name>
<organism evidence="1 2">
    <name type="scientific">Candidatus Acidifodinimicrobium mancum</name>
    <dbReference type="NCBI Taxonomy" id="2898728"/>
    <lineage>
        <taxon>Archaea</taxon>
        <taxon>Candidatus Parvarchaeota</taxon>
        <taxon>Candidatus Acidifodinimicrobiaceae</taxon>
        <taxon>Candidatus Acidifodinimicrobium</taxon>
    </lineage>
</organism>
<dbReference type="SUPFAM" id="SSF89807">
    <property type="entry name" value="Dodecin-like"/>
    <property type="match status" value="1"/>
</dbReference>
<dbReference type="Proteomes" id="UP000718571">
    <property type="component" value="Unassembled WGS sequence"/>
</dbReference>
<dbReference type="InterPro" id="IPR009923">
    <property type="entry name" value="Dodecin"/>
</dbReference>
<dbReference type="InterPro" id="IPR036694">
    <property type="entry name" value="Dodecin-like_sf"/>
</dbReference>
<dbReference type="Pfam" id="PF07311">
    <property type="entry name" value="Dodecin"/>
    <property type="match status" value="1"/>
</dbReference>
<reference evidence="1 2" key="1">
    <citation type="submission" date="2020-09" db="EMBL/GenBank/DDBJ databases">
        <title>Genomic characterization of a novel Parvarchaeota family in acid mine drainage sediments.</title>
        <authorList>
            <person name="Luo Z.-H."/>
        </authorList>
    </citation>
    <scope>NUCLEOTIDE SEQUENCE [LARGE SCALE GENOMIC DNA]</scope>
    <source>
        <strain evidence="1">MAS1_bins.189</strain>
    </source>
</reference>
<comment type="caution">
    <text evidence="1">The sequence shown here is derived from an EMBL/GenBank/DDBJ whole genome shotgun (WGS) entry which is preliminary data.</text>
</comment>
<dbReference type="Gene3D" id="3.30.1660.10">
    <property type="entry name" value="Flavin-binding protein dodecin"/>
    <property type="match status" value="1"/>
</dbReference>
<proteinExistence type="predicted"/>
<accession>A0A8T3UVP4</accession>
<dbReference type="EMBL" id="JADFAR010000021">
    <property type="protein sequence ID" value="MBE5728560.1"/>
    <property type="molecule type" value="Genomic_DNA"/>
</dbReference>
<sequence>MGEIGKITELVSSSKVSIEDAVKKAAKELGRKEKDLRGIKIKNVSAIIKNGEVVEWRVNLKVSSEL</sequence>
<evidence type="ECO:0000313" key="2">
    <source>
        <dbReference type="Proteomes" id="UP000718571"/>
    </source>
</evidence>
<gene>
    <name evidence="1" type="ORF">IHE51_01750</name>
</gene>
<dbReference type="AlphaFoldDB" id="A0A8T3UVP4"/>
<dbReference type="InterPro" id="IPR025543">
    <property type="entry name" value="Dodecin-like"/>
</dbReference>
<evidence type="ECO:0000313" key="1">
    <source>
        <dbReference type="EMBL" id="MBE5728560.1"/>
    </source>
</evidence>
<protein>
    <submittedName>
        <fullName evidence="1">Dodecin domain-containing protein</fullName>
    </submittedName>
</protein>